<name>A0A378PIB1_9GAMM</name>
<proteinExistence type="predicted"/>
<organism evidence="1 2">
    <name type="scientific">Moraxella ovis</name>
    <dbReference type="NCBI Taxonomy" id="29433"/>
    <lineage>
        <taxon>Bacteria</taxon>
        <taxon>Pseudomonadati</taxon>
        <taxon>Pseudomonadota</taxon>
        <taxon>Gammaproteobacteria</taxon>
        <taxon>Moraxellales</taxon>
        <taxon>Moraxellaceae</taxon>
        <taxon>Moraxella</taxon>
    </lineage>
</organism>
<reference evidence="1 2" key="1">
    <citation type="submission" date="2018-06" db="EMBL/GenBank/DDBJ databases">
        <authorList>
            <consortium name="Pathogen Informatics"/>
            <person name="Doyle S."/>
        </authorList>
    </citation>
    <scope>NUCLEOTIDE SEQUENCE [LARGE SCALE GENOMIC DNA]</scope>
    <source>
        <strain evidence="1 2">NCTC11227</strain>
    </source>
</reference>
<accession>A0A378PIB1</accession>
<dbReference type="AlphaFoldDB" id="A0A378PIB1"/>
<dbReference type="EMBL" id="UGPW01000001">
    <property type="protein sequence ID" value="STY86177.1"/>
    <property type="molecule type" value="Genomic_DNA"/>
</dbReference>
<protein>
    <submittedName>
        <fullName evidence="1">Uncharacterized protein</fullName>
    </submittedName>
</protein>
<evidence type="ECO:0000313" key="1">
    <source>
        <dbReference type="EMBL" id="STY86177.1"/>
    </source>
</evidence>
<sequence>MEQGKQVRKINFNAGDAFFYCHKDQMDNYRGKAANFDVFLVEIIQKYDIDAVVCFNDCRPYHTIASKVTIKLGVSFLYLKRASCALIISR</sequence>
<gene>
    <name evidence="1" type="ORF">NCTC11227_00147</name>
</gene>
<dbReference type="Proteomes" id="UP000255102">
    <property type="component" value="Unassembled WGS sequence"/>
</dbReference>
<evidence type="ECO:0000313" key="2">
    <source>
        <dbReference type="Proteomes" id="UP000255102"/>
    </source>
</evidence>